<dbReference type="RefSeq" id="WP_062421869.1">
    <property type="nucleotide sequence ID" value="NZ_BBYA01000009.1"/>
</dbReference>
<feature type="domain" description="Pappalysin-1 SD scarf" evidence="1">
    <location>
        <begin position="76"/>
        <end position="221"/>
    </location>
</feature>
<dbReference type="Pfam" id="PF25900">
    <property type="entry name" value="PAPPA"/>
    <property type="match status" value="1"/>
</dbReference>
<proteinExistence type="predicted"/>
<reference evidence="2 3" key="1">
    <citation type="submission" date="2015-07" db="EMBL/GenBank/DDBJ databases">
        <title>Genome sequence of Leptolinea tardivitalis DSM 16556.</title>
        <authorList>
            <person name="Hemp J."/>
            <person name="Ward L.M."/>
            <person name="Pace L.A."/>
            <person name="Fischer W.W."/>
        </authorList>
    </citation>
    <scope>NUCLEOTIDE SEQUENCE [LARGE SCALE GENOMIC DNA]</scope>
    <source>
        <strain evidence="2 3">YMTK-2</strain>
    </source>
</reference>
<comment type="caution">
    <text evidence="2">The sequence shown here is derived from an EMBL/GenBank/DDBJ whole genome shotgun (WGS) entry which is preliminary data.</text>
</comment>
<keyword evidence="3" id="KW-1185">Reference proteome</keyword>
<dbReference type="OrthoDB" id="167001at2"/>
<gene>
    <name evidence="2" type="ORF">ADM99_04360</name>
</gene>
<dbReference type="PROSITE" id="PS51257">
    <property type="entry name" value="PROKAR_LIPOPROTEIN"/>
    <property type="match status" value="1"/>
</dbReference>
<evidence type="ECO:0000313" key="2">
    <source>
        <dbReference type="EMBL" id="KPL73435.1"/>
    </source>
</evidence>
<name>A0A0P6WT63_9CHLR</name>
<dbReference type="EMBL" id="LGCK01000006">
    <property type="protein sequence ID" value="KPL73435.1"/>
    <property type="molecule type" value="Genomic_DNA"/>
</dbReference>
<dbReference type="InterPro" id="IPR058897">
    <property type="entry name" value="PAPPA_SD_C"/>
</dbReference>
<dbReference type="STRING" id="229920.ADM99_04360"/>
<organism evidence="2 3">
    <name type="scientific">Leptolinea tardivitalis</name>
    <dbReference type="NCBI Taxonomy" id="229920"/>
    <lineage>
        <taxon>Bacteria</taxon>
        <taxon>Bacillati</taxon>
        <taxon>Chloroflexota</taxon>
        <taxon>Anaerolineae</taxon>
        <taxon>Anaerolineales</taxon>
        <taxon>Anaerolineaceae</taxon>
        <taxon>Leptolinea</taxon>
    </lineage>
</organism>
<dbReference type="AlphaFoldDB" id="A0A0P6WT63"/>
<accession>A0A0P6WT63</accession>
<protein>
    <recommendedName>
        <fullName evidence="1">Pappalysin-1 SD scarf domain-containing protein</fullName>
    </recommendedName>
</protein>
<evidence type="ECO:0000259" key="1">
    <source>
        <dbReference type="Pfam" id="PF25900"/>
    </source>
</evidence>
<dbReference type="Proteomes" id="UP000050430">
    <property type="component" value="Unassembled WGS sequence"/>
</dbReference>
<evidence type="ECO:0000313" key="3">
    <source>
        <dbReference type="Proteomes" id="UP000050430"/>
    </source>
</evidence>
<sequence length="223" mass="24604">MNSGRRFSLIWVLLMPVLLTACSRPGISGFAPAPLPVFIETPSISAEPPVPTEPGSVESTVSPDAYDVVLPTVRPGEIRQWATEVIASSQYSSPDWAASQALGKPDVSLCGDNRHAWASKGNDTIEWIELTYDTPVHPTEINIYQNFNPSQVVEVQLTAVDGSKHLIWEGYPEKIKDCPEVMTIVVDLNRQILVNRVRITIDQRVLGWGWNEIDAVELVGAKM</sequence>